<keyword evidence="3" id="KW-1185">Reference proteome</keyword>
<evidence type="ECO:0000313" key="3">
    <source>
        <dbReference type="Proteomes" id="UP001165060"/>
    </source>
</evidence>
<organism evidence="2 3">
    <name type="scientific">Tetraparma gracilis</name>
    <dbReference type="NCBI Taxonomy" id="2962635"/>
    <lineage>
        <taxon>Eukaryota</taxon>
        <taxon>Sar</taxon>
        <taxon>Stramenopiles</taxon>
        <taxon>Ochrophyta</taxon>
        <taxon>Bolidophyceae</taxon>
        <taxon>Parmales</taxon>
        <taxon>Triparmaceae</taxon>
        <taxon>Tetraparma</taxon>
    </lineage>
</organism>
<accession>A0ABQ6MGU3</accession>
<dbReference type="EMBL" id="BRYB01004111">
    <property type="protein sequence ID" value="GMI25827.1"/>
    <property type="molecule type" value="Genomic_DNA"/>
</dbReference>
<sequence length="352" mass="38226">MRLSLLLPIAAYTASADDPACVAPGTCVEPDQTEYPHVAGRVHATPRKQWGDSGGFCGALSIQAISLSYGVWHSQDLIRKAAGPGTPPGHGDEEDGYEILHSNIEGALDNLHMTYESWDWENEPTPQGAGYLSWMKEKLSAGFGVVQFVLCKGDRHNSYGPAYDPVPYDHIEPFFKMYSKQPLNGTEVRDDDIIVHGSDYSPDGADNLGYFRTFDSLLDDKKMEGNCADAGDGYGKNEMYPCVYDFKTYGTAITGVQGGTPDEVPVAVLVDTTDEPDVREDEAPTPLTATVIIDGDADEKFTVYRFDGGDNFPAGDDFSGATSVYEGVSTGGWVDPNTFMSNTSVMYRAIRA</sequence>
<feature type="signal peptide" evidence="1">
    <location>
        <begin position="1"/>
        <end position="16"/>
    </location>
</feature>
<feature type="chain" id="PRO_5045867433" description="Peptidase C39-like domain-containing protein" evidence="1">
    <location>
        <begin position="17"/>
        <end position="352"/>
    </location>
</feature>
<comment type="caution">
    <text evidence="2">The sequence shown here is derived from an EMBL/GenBank/DDBJ whole genome shotgun (WGS) entry which is preliminary data.</text>
</comment>
<name>A0ABQ6MGU3_9STRA</name>
<proteinExistence type="predicted"/>
<evidence type="ECO:0000256" key="1">
    <source>
        <dbReference type="SAM" id="SignalP"/>
    </source>
</evidence>
<keyword evidence="1" id="KW-0732">Signal</keyword>
<evidence type="ECO:0008006" key="4">
    <source>
        <dbReference type="Google" id="ProtNLM"/>
    </source>
</evidence>
<evidence type="ECO:0000313" key="2">
    <source>
        <dbReference type="EMBL" id="GMI25827.1"/>
    </source>
</evidence>
<dbReference type="Proteomes" id="UP001165060">
    <property type="component" value="Unassembled WGS sequence"/>
</dbReference>
<protein>
    <recommendedName>
        <fullName evidence="4">Peptidase C39-like domain-containing protein</fullName>
    </recommendedName>
</protein>
<gene>
    <name evidence="2" type="ORF">TeGR_g7746</name>
</gene>
<reference evidence="2 3" key="1">
    <citation type="journal article" date="2023" name="Commun. Biol.">
        <title>Genome analysis of Parmales, the sister group of diatoms, reveals the evolutionary specialization of diatoms from phago-mixotrophs to photoautotrophs.</title>
        <authorList>
            <person name="Ban H."/>
            <person name="Sato S."/>
            <person name="Yoshikawa S."/>
            <person name="Yamada K."/>
            <person name="Nakamura Y."/>
            <person name="Ichinomiya M."/>
            <person name="Sato N."/>
            <person name="Blanc-Mathieu R."/>
            <person name="Endo H."/>
            <person name="Kuwata A."/>
            <person name="Ogata H."/>
        </authorList>
    </citation>
    <scope>NUCLEOTIDE SEQUENCE [LARGE SCALE GENOMIC DNA]</scope>
</reference>